<evidence type="ECO:0000313" key="5">
    <source>
        <dbReference type="Proteomes" id="UP000321598"/>
    </source>
</evidence>
<dbReference type="AlphaFoldDB" id="A0A380C2I7"/>
<keyword evidence="5" id="KW-1185">Reference proteome</keyword>
<name>A0A380C2I7_9STAP</name>
<accession>A0A380C2I7</accession>
<dbReference type="Proteomes" id="UP000254956">
    <property type="component" value="Unassembled WGS sequence"/>
</dbReference>
<dbReference type="EMBL" id="UGZE01000001">
    <property type="protein sequence ID" value="SUJ11466.1"/>
    <property type="molecule type" value="Genomic_DNA"/>
</dbReference>
<sequence>MNMSGSSLCYLLVVSAYKYLNNTILSLLLYSMILVSLYNSKFISKLLHDKIEFNYDK</sequence>
<keyword evidence="1" id="KW-0472">Membrane</keyword>
<proteinExistence type="predicted"/>
<evidence type="ECO:0000313" key="3">
    <source>
        <dbReference type="EMBL" id="SUJ11466.1"/>
    </source>
</evidence>
<evidence type="ECO:0000313" key="4">
    <source>
        <dbReference type="Proteomes" id="UP000254956"/>
    </source>
</evidence>
<dbReference type="EMBL" id="BKAV01000014">
    <property type="protein sequence ID" value="GEQ00410.1"/>
    <property type="molecule type" value="Genomic_DNA"/>
</dbReference>
<evidence type="ECO:0000256" key="1">
    <source>
        <dbReference type="SAM" id="Phobius"/>
    </source>
</evidence>
<gene>
    <name evidence="3" type="ORF">NCTC12413_00584</name>
    <name evidence="2" type="ORF">SAR03_14470</name>
</gene>
<reference evidence="2 5" key="2">
    <citation type="submission" date="2019-07" db="EMBL/GenBank/DDBJ databases">
        <title>Whole genome shotgun sequence of Staphylococcus arlettae NBRC 109765.</title>
        <authorList>
            <person name="Hosoyama A."/>
            <person name="Uohara A."/>
            <person name="Ohji S."/>
            <person name="Ichikawa N."/>
        </authorList>
    </citation>
    <scope>NUCLEOTIDE SEQUENCE [LARGE SCALE GENOMIC DNA]</scope>
    <source>
        <strain evidence="2 5">NBRC 109765</strain>
    </source>
</reference>
<dbReference type="Proteomes" id="UP000321598">
    <property type="component" value="Unassembled WGS sequence"/>
</dbReference>
<reference evidence="3 4" key="1">
    <citation type="submission" date="2018-06" db="EMBL/GenBank/DDBJ databases">
        <authorList>
            <consortium name="Pathogen Informatics"/>
            <person name="Doyle S."/>
        </authorList>
    </citation>
    <scope>NUCLEOTIDE SEQUENCE [LARGE SCALE GENOMIC DNA]</scope>
    <source>
        <strain evidence="3 4">NCTC12413</strain>
    </source>
</reference>
<feature type="transmembrane region" description="Helical" evidence="1">
    <location>
        <begin position="20"/>
        <end position="38"/>
    </location>
</feature>
<organism evidence="3 4">
    <name type="scientific">Staphylococcus arlettae</name>
    <dbReference type="NCBI Taxonomy" id="29378"/>
    <lineage>
        <taxon>Bacteria</taxon>
        <taxon>Bacillati</taxon>
        <taxon>Bacillota</taxon>
        <taxon>Bacilli</taxon>
        <taxon>Bacillales</taxon>
        <taxon>Staphylococcaceae</taxon>
        <taxon>Staphylococcus</taxon>
    </lineage>
</organism>
<evidence type="ECO:0000313" key="2">
    <source>
        <dbReference type="EMBL" id="GEQ00410.1"/>
    </source>
</evidence>
<keyword evidence="1" id="KW-1133">Transmembrane helix</keyword>
<keyword evidence="1" id="KW-0812">Transmembrane</keyword>
<protein>
    <submittedName>
        <fullName evidence="3">Uncharacterized protein</fullName>
    </submittedName>
</protein>